<feature type="compositionally biased region" description="Basic and acidic residues" evidence="1">
    <location>
        <begin position="464"/>
        <end position="478"/>
    </location>
</feature>
<reference evidence="2" key="1">
    <citation type="submission" date="2021-12" db="EMBL/GenBank/DDBJ databases">
        <title>Discovery of the Pendulisporaceae a myxobacterial family with distinct sporulation behavior and unique specialized metabolism.</title>
        <authorList>
            <person name="Garcia R."/>
            <person name="Popoff A."/>
            <person name="Bader C.D."/>
            <person name="Loehr J."/>
            <person name="Walesch S."/>
            <person name="Walt C."/>
            <person name="Boldt J."/>
            <person name="Bunk B."/>
            <person name="Haeckl F.J.F.P.J."/>
            <person name="Gunesch A.P."/>
            <person name="Birkelbach J."/>
            <person name="Nuebel U."/>
            <person name="Pietschmann T."/>
            <person name="Bach T."/>
            <person name="Mueller R."/>
        </authorList>
    </citation>
    <scope>NUCLEOTIDE SEQUENCE</scope>
    <source>
        <strain evidence="2">MSr11367</strain>
    </source>
</reference>
<dbReference type="InterPro" id="IPR000408">
    <property type="entry name" value="Reg_chr_condens"/>
</dbReference>
<dbReference type="Proteomes" id="UP001374803">
    <property type="component" value="Chromosome"/>
</dbReference>
<dbReference type="InterPro" id="IPR051553">
    <property type="entry name" value="Ran_GTPase-activating"/>
</dbReference>
<dbReference type="PROSITE" id="PS51257">
    <property type="entry name" value="PROKAR_LIPOPROTEIN"/>
    <property type="match status" value="1"/>
</dbReference>
<accession>A0ABZ2L2A0</accession>
<dbReference type="InterPro" id="IPR009091">
    <property type="entry name" value="RCC1/BLIP-II"/>
</dbReference>
<protein>
    <recommendedName>
        <fullName evidence="4">BNR repeat domain protein</fullName>
    </recommendedName>
</protein>
<dbReference type="RefSeq" id="WP_394833001.1">
    <property type="nucleotide sequence ID" value="NZ_CP089929.1"/>
</dbReference>
<evidence type="ECO:0000313" key="2">
    <source>
        <dbReference type="EMBL" id="WXB03371.1"/>
    </source>
</evidence>
<dbReference type="PANTHER" id="PTHR45982:SF1">
    <property type="entry name" value="REGULATOR OF CHROMOSOME CONDENSATION"/>
    <property type="match status" value="1"/>
</dbReference>
<feature type="region of interest" description="Disordered" evidence="1">
    <location>
        <begin position="464"/>
        <end position="493"/>
    </location>
</feature>
<dbReference type="Pfam" id="PF13540">
    <property type="entry name" value="RCC1_2"/>
    <property type="match status" value="3"/>
</dbReference>
<name>A0ABZ2L2A0_9BACT</name>
<sequence>MKRPDFLFVATLGALAGCNWLLGFEDEYGLYPATDAGTDTRAAPQVDAGAPCTADTRNDEANCGRCGNVCAPNLGCNDGRCGTIVRVSAGGDFACVLRDDGRVQCWGDNLAGQLAEEPGNHRAKPRTVDIGVNSFKSIATGIDFACGTVDWHDKAIHPSNVVCWGSNASQQLGHPRGTEGDIPEVDQRCTPPERGRFVACNWVPTEIQVPERVFAHAVATGYDAACAVGDGGTFCWGSNIYGQRGIPEEDAGALANRVSGKGTYDALAFSLGSEARVCARDADGGLAQCWGSPRGPLGDGHAMQDMRVSTPVTVRTDPSTALAGIRELVTLRHSSCALARDGLFCWGLPDTGLFGADAGDKYVFATPGPKNLPPIAKVSASDGHVCAIDMDGKVWCWGLNGAGQLGRGHANGDKACSPQRCELSPKAIANFDAVDISTGLEFTVALRADGTVWTWGSNRADKLARPDDPTVDPHECFDSKPCSPTPRPVVGIE</sequence>
<organism evidence="2 3">
    <name type="scientific">Pendulispora rubella</name>
    <dbReference type="NCBI Taxonomy" id="2741070"/>
    <lineage>
        <taxon>Bacteria</taxon>
        <taxon>Pseudomonadati</taxon>
        <taxon>Myxococcota</taxon>
        <taxon>Myxococcia</taxon>
        <taxon>Myxococcales</taxon>
        <taxon>Sorangiineae</taxon>
        <taxon>Pendulisporaceae</taxon>
        <taxon>Pendulispora</taxon>
    </lineage>
</organism>
<gene>
    <name evidence="2" type="ORF">LVJ94_41515</name>
</gene>
<evidence type="ECO:0000256" key="1">
    <source>
        <dbReference type="SAM" id="MobiDB-lite"/>
    </source>
</evidence>
<proteinExistence type="predicted"/>
<dbReference type="PROSITE" id="PS50012">
    <property type="entry name" value="RCC1_3"/>
    <property type="match status" value="1"/>
</dbReference>
<dbReference type="EMBL" id="CP089983">
    <property type="protein sequence ID" value="WXB03371.1"/>
    <property type="molecule type" value="Genomic_DNA"/>
</dbReference>
<dbReference type="PANTHER" id="PTHR45982">
    <property type="entry name" value="REGULATOR OF CHROMOSOME CONDENSATION"/>
    <property type="match status" value="1"/>
</dbReference>
<evidence type="ECO:0000313" key="3">
    <source>
        <dbReference type="Proteomes" id="UP001374803"/>
    </source>
</evidence>
<keyword evidence="3" id="KW-1185">Reference proteome</keyword>
<evidence type="ECO:0008006" key="4">
    <source>
        <dbReference type="Google" id="ProtNLM"/>
    </source>
</evidence>
<dbReference type="SUPFAM" id="SSF50985">
    <property type="entry name" value="RCC1/BLIP-II"/>
    <property type="match status" value="2"/>
</dbReference>
<dbReference type="PRINTS" id="PR00633">
    <property type="entry name" value="RCCNDNSATION"/>
</dbReference>
<dbReference type="Gene3D" id="2.130.10.30">
    <property type="entry name" value="Regulator of chromosome condensation 1/beta-lactamase-inhibitor protein II"/>
    <property type="match status" value="2"/>
</dbReference>